<feature type="region of interest" description="Disordered" evidence="1">
    <location>
        <begin position="241"/>
        <end position="268"/>
    </location>
</feature>
<keyword evidence="3" id="KW-1185">Reference proteome</keyword>
<dbReference type="Proteomes" id="UP000001067">
    <property type="component" value="Unassembled WGS sequence"/>
</dbReference>
<dbReference type="OrthoDB" id="3693536at2759"/>
<dbReference type="EMBL" id="GL535408">
    <property type="protein sequence ID" value="EFQ90010.1"/>
    <property type="molecule type" value="Genomic_DNA"/>
</dbReference>
<accession>E3RW94</accession>
<evidence type="ECO:0000313" key="2">
    <source>
        <dbReference type="EMBL" id="EFQ90010.1"/>
    </source>
</evidence>
<dbReference type="HOGENOM" id="CLU_973147_0_0_1"/>
<evidence type="ECO:0000313" key="3">
    <source>
        <dbReference type="Proteomes" id="UP000001067"/>
    </source>
</evidence>
<sequence length="268" mass="31357">MAMIRAYNGAFSFVTSQLQANLERVFPDYDRKDLKTWPFVSLTIVERCTEYYGIPDLPTGVAYERAVTQRYEDMYTATDRAEIALTNGSFYERYPFNYDENDNPKETIGMTMVEYHKYMEKAGAANKAELKHPEHRPSRNISKATNRTSCTNSECLLSTQEHLREYEATEGLRRSAMKDKGYELRREIQRADTAEKERMICMEQNTKLLHRIRDLEMKLRQANVLEEYCNTVEVENKDLRKAARKRGRDSLAESEPGMDIGKKNKRRK</sequence>
<gene>
    <name evidence="2" type="ORF">PTT_13517</name>
</gene>
<protein>
    <submittedName>
        <fullName evidence="2">Uncharacterized protein</fullName>
    </submittedName>
</protein>
<reference evidence="2 3" key="1">
    <citation type="journal article" date="2010" name="Genome Biol.">
        <title>A first genome assembly of the barley fungal pathogen Pyrenophora teres f. teres.</title>
        <authorList>
            <person name="Ellwood S.R."/>
            <person name="Liu Z."/>
            <person name="Syme R.A."/>
            <person name="Lai Z."/>
            <person name="Hane J.K."/>
            <person name="Keiper F."/>
            <person name="Moffat C.S."/>
            <person name="Oliver R.P."/>
            <person name="Friesen T.L."/>
        </authorList>
    </citation>
    <scope>NUCLEOTIDE SEQUENCE [LARGE SCALE GENOMIC DNA]</scope>
    <source>
        <strain evidence="2 3">0-1</strain>
    </source>
</reference>
<dbReference type="KEGG" id="pte:PTT_13517"/>
<evidence type="ECO:0000256" key="1">
    <source>
        <dbReference type="SAM" id="MobiDB-lite"/>
    </source>
</evidence>
<proteinExistence type="predicted"/>
<dbReference type="AlphaFoldDB" id="E3RW94"/>
<organism evidence="3">
    <name type="scientific">Pyrenophora teres f. teres (strain 0-1)</name>
    <name type="common">Barley net blotch fungus</name>
    <name type="synonym">Drechslera teres f. teres</name>
    <dbReference type="NCBI Taxonomy" id="861557"/>
    <lineage>
        <taxon>Eukaryota</taxon>
        <taxon>Fungi</taxon>
        <taxon>Dikarya</taxon>
        <taxon>Ascomycota</taxon>
        <taxon>Pezizomycotina</taxon>
        <taxon>Dothideomycetes</taxon>
        <taxon>Pleosporomycetidae</taxon>
        <taxon>Pleosporales</taxon>
        <taxon>Pleosporineae</taxon>
        <taxon>Pleosporaceae</taxon>
        <taxon>Pyrenophora</taxon>
    </lineage>
</organism>
<name>E3RW94_PYRTT</name>